<dbReference type="FunCoup" id="A0A259U2Y6">
    <property type="interactions" value="31"/>
</dbReference>
<keyword evidence="8 9" id="KW-0998">Cell outer membrane</keyword>
<keyword evidence="4 9" id="KW-0812">Transmembrane</keyword>
<dbReference type="InterPro" id="IPR037066">
    <property type="entry name" value="Plug_dom_sf"/>
</dbReference>
<keyword evidence="7 9" id="KW-0472">Membrane</keyword>
<dbReference type="Pfam" id="PF00593">
    <property type="entry name" value="TonB_dep_Rec_b-barrel"/>
    <property type="match status" value="1"/>
</dbReference>
<evidence type="ECO:0000256" key="2">
    <source>
        <dbReference type="ARBA" id="ARBA00022448"/>
    </source>
</evidence>
<evidence type="ECO:0000313" key="14">
    <source>
        <dbReference type="EMBL" id="OZC04154.1"/>
    </source>
</evidence>
<evidence type="ECO:0000256" key="10">
    <source>
        <dbReference type="RuleBase" id="RU003357"/>
    </source>
</evidence>
<dbReference type="PANTHER" id="PTHR30442:SF0">
    <property type="entry name" value="FE(3+) DICITRATE TRANSPORT PROTEIN FECA"/>
    <property type="match status" value="1"/>
</dbReference>
<keyword evidence="2 9" id="KW-0813">Transport</keyword>
<dbReference type="GO" id="GO:0009279">
    <property type="term" value="C:cell outer membrane"/>
    <property type="evidence" value="ECO:0007669"/>
    <property type="project" value="UniProtKB-SubCell"/>
</dbReference>
<dbReference type="AlphaFoldDB" id="A0A259U2Y6"/>
<dbReference type="PANTHER" id="PTHR30442">
    <property type="entry name" value="IRON III DICITRATE TRANSPORT PROTEIN FECA"/>
    <property type="match status" value="1"/>
</dbReference>
<dbReference type="InterPro" id="IPR000531">
    <property type="entry name" value="Beta-barrel_TonB"/>
</dbReference>
<keyword evidence="15" id="KW-1185">Reference proteome</keyword>
<dbReference type="InterPro" id="IPR008969">
    <property type="entry name" value="CarboxyPept-like_regulatory"/>
</dbReference>
<dbReference type="SUPFAM" id="SSF49464">
    <property type="entry name" value="Carboxypeptidase regulatory domain-like"/>
    <property type="match status" value="1"/>
</dbReference>
<evidence type="ECO:0000259" key="13">
    <source>
        <dbReference type="Pfam" id="PF07715"/>
    </source>
</evidence>
<proteinExistence type="inferred from homology"/>
<evidence type="ECO:0000256" key="1">
    <source>
        <dbReference type="ARBA" id="ARBA00004571"/>
    </source>
</evidence>
<dbReference type="EMBL" id="MQWB01000001">
    <property type="protein sequence ID" value="OZC04154.1"/>
    <property type="molecule type" value="Genomic_DNA"/>
</dbReference>
<evidence type="ECO:0000259" key="12">
    <source>
        <dbReference type="Pfam" id="PF00593"/>
    </source>
</evidence>
<feature type="domain" description="TonB-dependent receptor plug" evidence="13">
    <location>
        <begin position="120"/>
        <end position="230"/>
    </location>
</feature>
<evidence type="ECO:0000256" key="4">
    <source>
        <dbReference type="ARBA" id="ARBA00022692"/>
    </source>
</evidence>
<dbReference type="Pfam" id="PF07715">
    <property type="entry name" value="Plug"/>
    <property type="match status" value="1"/>
</dbReference>
<dbReference type="InterPro" id="IPR010917">
    <property type="entry name" value="TonB_rcpt_CS"/>
</dbReference>
<comment type="caution">
    <text evidence="14">The sequence shown here is derived from an EMBL/GenBank/DDBJ whole genome shotgun (WGS) entry which is preliminary data.</text>
</comment>
<evidence type="ECO:0000256" key="11">
    <source>
        <dbReference type="SAM" id="SignalP"/>
    </source>
</evidence>
<dbReference type="OrthoDB" id="9758472at2"/>
<dbReference type="Pfam" id="PF13715">
    <property type="entry name" value="CarbopepD_reg_2"/>
    <property type="match status" value="1"/>
</dbReference>
<name>A0A259U2Y6_9BACT</name>
<evidence type="ECO:0000313" key="15">
    <source>
        <dbReference type="Proteomes" id="UP000216446"/>
    </source>
</evidence>
<dbReference type="PROSITE" id="PS01156">
    <property type="entry name" value="TONB_DEPENDENT_REC_2"/>
    <property type="match status" value="1"/>
</dbReference>
<dbReference type="Proteomes" id="UP000216446">
    <property type="component" value="Unassembled WGS sequence"/>
</dbReference>
<evidence type="ECO:0000256" key="6">
    <source>
        <dbReference type="ARBA" id="ARBA00023077"/>
    </source>
</evidence>
<dbReference type="Gene3D" id="2.60.40.1120">
    <property type="entry name" value="Carboxypeptidase-like, regulatory domain"/>
    <property type="match status" value="1"/>
</dbReference>
<dbReference type="InterPro" id="IPR036942">
    <property type="entry name" value="Beta-barrel_TonB_sf"/>
</dbReference>
<feature type="chain" id="PRO_5012649890" description="TonB-dependent receptor" evidence="11">
    <location>
        <begin position="18"/>
        <end position="838"/>
    </location>
</feature>
<dbReference type="InterPro" id="IPR039426">
    <property type="entry name" value="TonB-dep_rcpt-like"/>
</dbReference>
<comment type="similarity">
    <text evidence="9 10">Belongs to the TonB-dependent receptor family.</text>
</comment>
<organism evidence="14 15">
    <name type="scientific">Rubricoccus marinus</name>
    <dbReference type="NCBI Taxonomy" id="716817"/>
    <lineage>
        <taxon>Bacteria</taxon>
        <taxon>Pseudomonadati</taxon>
        <taxon>Rhodothermota</taxon>
        <taxon>Rhodothermia</taxon>
        <taxon>Rhodothermales</taxon>
        <taxon>Rubricoccaceae</taxon>
        <taxon>Rubricoccus</taxon>
    </lineage>
</organism>
<dbReference type="Gene3D" id="2.170.130.10">
    <property type="entry name" value="TonB-dependent receptor, plug domain"/>
    <property type="match status" value="1"/>
</dbReference>
<dbReference type="SUPFAM" id="SSF56935">
    <property type="entry name" value="Porins"/>
    <property type="match status" value="1"/>
</dbReference>
<keyword evidence="3 9" id="KW-1134">Transmembrane beta strand</keyword>
<accession>A0A259U2Y6</accession>
<evidence type="ECO:0000256" key="3">
    <source>
        <dbReference type="ARBA" id="ARBA00022452"/>
    </source>
</evidence>
<feature type="domain" description="TonB-dependent receptor-like beta-barrel" evidence="12">
    <location>
        <begin position="351"/>
        <end position="808"/>
    </location>
</feature>
<gene>
    <name evidence="14" type="ORF">BSZ36_14890</name>
</gene>
<comment type="subcellular location">
    <subcellularLocation>
        <location evidence="1 9">Cell outer membrane</location>
        <topology evidence="1 9">Multi-pass membrane protein</topology>
    </subcellularLocation>
</comment>
<dbReference type="RefSeq" id="WP_094550312.1">
    <property type="nucleotide sequence ID" value="NZ_MQWB01000001.1"/>
</dbReference>
<protein>
    <recommendedName>
        <fullName evidence="16">TonB-dependent receptor</fullName>
    </recommendedName>
</protein>
<dbReference type="GO" id="GO:0033214">
    <property type="term" value="P:siderophore-iron import into cell"/>
    <property type="evidence" value="ECO:0007669"/>
    <property type="project" value="TreeGrafter"/>
</dbReference>
<keyword evidence="5 11" id="KW-0732">Signal</keyword>
<dbReference type="InParanoid" id="A0A259U2Y6"/>
<evidence type="ECO:0000256" key="9">
    <source>
        <dbReference type="PROSITE-ProRule" id="PRU01360"/>
    </source>
</evidence>
<reference evidence="14 15" key="1">
    <citation type="submission" date="2016-11" db="EMBL/GenBank/DDBJ databases">
        <title>Study of marine rhodopsin-containing bacteria.</title>
        <authorList>
            <person name="Yoshizawa S."/>
            <person name="Kumagai Y."/>
            <person name="Kogure K."/>
        </authorList>
    </citation>
    <scope>NUCLEOTIDE SEQUENCE [LARGE SCALE GENOMIC DNA]</scope>
    <source>
        <strain evidence="14 15">SG-29</strain>
    </source>
</reference>
<dbReference type="Gene3D" id="2.40.170.20">
    <property type="entry name" value="TonB-dependent receptor, beta-barrel domain"/>
    <property type="match status" value="1"/>
</dbReference>
<feature type="signal peptide" evidence="11">
    <location>
        <begin position="1"/>
        <end position="17"/>
    </location>
</feature>
<evidence type="ECO:0000256" key="7">
    <source>
        <dbReference type="ARBA" id="ARBA00023136"/>
    </source>
</evidence>
<evidence type="ECO:0000256" key="5">
    <source>
        <dbReference type="ARBA" id="ARBA00022729"/>
    </source>
</evidence>
<dbReference type="PROSITE" id="PS52016">
    <property type="entry name" value="TONB_DEPENDENT_REC_3"/>
    <property type="match status" value="1"/>
</dbReference>
<dbReference type="InterPro" id="IPR012910">
    <property type="entry name" value="Plug_dom"/>
</dbReference>
<sequence length="838" mass="87129">MTRLLLLTLLLASGASAQTGRVEGTVRDAASGQPLAGANVVLDGTSRGAASDASGAFVISDVASGEVVLVATRVGYTALRQRLTVRAGEAVRVTLALNEAALDAGEVVVRARESLTGLGVRDVAGSAHVIGPEALARRSDSDLHRVLNAVPGVQVQEEDGYGLRINVGLRGTGASRSSRVTLMEDGVLAAPAPYAAPAAYVSPHVARMDGVEVRKGAAQVRYGPYTTGGAINFLPAAIPTAPEARASAFGLGDRETLHLRAGTAGPLAGGLRGGIVLEGLVDQADGFKELRGPESLGGASGAGFGAVLDDDTGFRTSDFVARAQVATTNAPVYQSLTLSLLRADEDSRETYLGLTAADFDAAPLARYAGSREDEMDAAQQSARLRHVAVFSPRVDLTTTLYRTGTRRNWYKLDKVDGGVSPEASAAGIGSILASPEDYAAELAALRGAPLAQDARLYVKANNRRYYSQGVQSVLGLRVAPQALVEIGARLHADAEDRFQWVDGYSVAGGALTLETPGTPGTDANRIERARAAAGFVQAEIGLGRLTLTPGARIEHVRLSRDDFGGADVDRTGADLRQREDVVTALVPGLAAQVRATDALTLFAGAHRGFAPPDSRPESEPESSLNLEAGAQFARGAVDLGATVYRNAYANLLGSDALASGGTGSGELFNGGEVDAWGVETTLGTDAARALGLGGWALPLRVAYTYTEARFATSFESEFEGWGDVETGDALPYLAPHRLFVELAAERGPLAASVALTSSSAMRATAGQGDIPAEERIGGATVVDASLEWSAFRTRSGRELSLFARGQNLTDAVYVAARRPAGLRPGLPRTFGIGIRGQF</sequence>
<evidence type="ECO:0000256" key="8">
    <source>
        <dbReference type="ARBA" id="ARBA00023237"/>
    </source>
</evidence>
<keyword evidence="6 10" id="KW-0798">TonB box</keyword>
<evidence type="ECO:0008006" key="16">
    <source>
        <dbReference type="Google" id="ProtNLM"/>
    </source>
</evidence>